<gene>
    <name evidence="2" type="ORF">EYC98_11985</name>
</gene>
<dbReference type="Pfam" id="PF07819">
    <property type="entry name" value="PGAP1"/>
    <property type="match status" value="1"/>
</dbReference>
<dbReference type="InterPro" id="IPR012908">
    <property type="entry name" value="PGAP1-ab_dom-like"/>
</dbReference>
<keyword evidence="2" id="KW-0378">Hydrolase</keyword>
<dbReference type="EMBL" id="SHNN01000002">
    <property type="protein sequence ID" value="MCX2981582.1"/>
    <property type="molecule type" value="Genomic_DNA"/>
</dbReference>
<evidence type="ECO:0000313" key="2">
    <source>
        <dbReference type="EMBL" id="MCX2981582.1"/>
    </source>
</evidence>
<protein>
    <submittedName>
        <fullName evidence="2">Alpha/beta fold hydrolase</fullName>
    </submittedName>
</protein>
<sequence length="261" mass="28748">MNNTALKSEVDEAMPPPHILLALTEAQRAMSEIASLALCRRWLRSQPAGDGHGVMVIPGFLSDDRYNGPLCRYLQSLGYQAVGWQEGRNMGPRGDLLERALERVSQLAADSGGAVTLVGHSLGGIYARELAKQAPHQVRQVITLGSPFGEGRDTGSYPRRLFSLLNPDNEISIDQYVLAQPPRVPTTAVYSRGDGVVNWRSAIQQGSFPQAQNIEVIGSHCGMTYNPSIWYLLAERLAQAQGQWQPFERRSWQGMMFPTVG</sequence>
<accession>A0ABT3TGY3</accession>
<dbReference type="SUPFAM" id="SSF53474">
    <property type="entry name" value="alpha/beta-Hydrolases"/>
    <property type="match status" value="1"/>
</dbReference>
<name>A0ABT3TGY3_9GAMM</name>
<organism evidence="2 3">
    <name type="scientific">Candidatus Litorirhabdus singularis</name>
    <dbReference type="NCBI Taxonomy" id="2518993"/>
    <lineage>
        <taxon>Bacteria</taxon>
        <taxon>Pseudomonadati</taxon>
        <taxon>Pseudomonadota</taxon>
        <taxon>Gammaproteobacteria</taxon>
        <taxon>Cellvibrionales</taxon>
        <taxon>Halieaceae</taxon>
        <taxon>Candidatus Litorirhabdus</taxon>
    </lineage>
</organism>
<evidence type="ECO:0000313" key="3">
    <source>
        <dbReference type="Proteomes" id="UP001143362"/>
    </source>
</evidence>
<dbReference type="Gene3D" id="3.40.50.1820">
    <property type="entry name" value="alpha/beta hydrolase"/>
    <property type="match status" value="1"/>
</dbReference>
<keyword evidence="3" id="KW-1185">Reference proteome</keyword>
<reference evidence="2" key="1">
    <citation type="submission" date="2019-02" db="EMBL/GenBank/DDBJ databases">
        <authorList>
            <person name="Li S.-H."/>
        </authorList>
    </citation>
    <scope>NUCLEOTIDE SEQUENCE</scope>
    <source>
        <strain evidence="2">IMCC14734</strain>
    </source>
</reference>
<dbReference type="InterPro" id="IPR029058">
    <property type="entry name" value="AB_hydrolase_fold"/>
</dbReference>
<comment type="caution">
    <text evidence="2">The sequence shown here is derived from an EMBL/GenBank/DDBJ whole genome shotgun (WGS) entry which is preliminary data.</text>
</comment>
<dbReference type="GO" id="GO:0016787">
    <property type="term" value="F:hydrolase activity"/>
    <property type="evidence" value="ECO:0007669"/>
    <property type="project" value="UniProtKB-KW"/>
</dbReference>
<feature type="domain" description="GPI inositol-deacylase PGAP1-like alpha/beta" evidence="1">
    <location>
        <begin position="85"/>
        <end position="148"/>
    </location>
</feature>
<dbReference type="RefSeq" id="WP_279245580.1">
    <property type="nucleotide sequence ID" value="NZ_SHNN01000002.1"/>
</dbReference>
<evidence type="ECO:0000259" key="1">
    <source>
        <dbReference type="Pfam" id="PF07819"/>
    </source>
</evidence>
<dbReference type="Proteomes" id="UP001143362">
    <property type="component" value="Unassembled WGS sequence"/>
</dbReference>
<proteinExistence type="predicted"/>